<organism evidence="2 3">
    <name type="scientific">Asprobacillus argus</name>
    <dbReference type="NCBI Taxonomy" id="3076534"/>
    <lineage>
        <taxon>Bacteria</taxon>
        <taxon>Pseudomonadati</taxon>
        <taxon>Bacteroidota</taxon>
        <taxon>Flavobacteriia</taxon>
        <taxon>Flavobacteriales</taxon>
        <taxon>Flavobacteriaceae</taxon>
        <taxon>Asprobacillus</taxon>
    </lineage>
</organism>
<feature type="signal peptide" evidence="1">
    <location>
        <begin position="1"/>
        <end position="24"/>
    </location>
</feature>
<evidence type="ECO:0000313" key="2">
    <source>
        <dbReference type="EMBL" id="MDT7832618.1"/>
    </source>
</evidence>
<keyword evidence="1" id="KW-0732">Signal</keyword>
<dbReference type="EMBL" id="JAVTTO010000003">
    <property type="protein sequence ID" value="MDT7832618.1"/>
    <property type="molecule type" value="Genomic_DNA"/>
</dbReference>
<gene>
    <name evidence="2" type="ORF">RQM59_09515</name>
</gene>
<evidence type="ECO:0008006" key="4">
    <source>
        <dbReference type="Google" id="ProtNLM"/>
    </source>
</evidence>
<proteinExistence type="predicted"/>
<dbReference type="PROSITE" id="PS51257">
    <property type="entry name" value="PROKAR_LIPOPROTEIN"/>
    <property type="match status" value="1"/>
</dbReference>
<name>A0ABU3LGR1_9FLAO</name>
<dbReference type="Proteomes" id="UP001257277">
    <property type="component" value="Unassembled WGS sequence"/>
</dbReference>
<dbReference type="RefSeq" id="WP_349241876.1">
    <property type="nucleotide sequence ID" value="NZ_JAVTTO010000003.1"/>
</dbReference>
<comment type="caution">
    <text evidence="2">The sequence shown here is derived from an EMBL/GenBank/DDBJ whole genome shotgun (WGS) entry which is preliminary data.</text>
</comment>
<keyword evidence="3" id="KW-1185">Reference proteome</keyword>
<evidence type="ECO:0000313" key="3">
    <source>
        <dbReference type="Proteomes" id="UP001257277"/>
    </source>
</evidence>
<accession>A0ABU3LGR1</accession>
<feature type="chain" id="PRO_5045882681" description="Lipocalin-like domain-containing protein" evidence="1">
    <location>
        <begin position="25"/>
        <end position="131"/>
    </location>
</feature>
<reference evidence="2 3" key="1">
    <citation type="submission" date="2023-09" db="EMBL/GenBank/DDBJ databases">
        <title>Novel taxa isolated from Blanes Bay.</title>
        <authorList>
            <person name="Rey-Velasco X."/>
            <person name="Lucena T."/>
        </authorList>
    </citation>
    <scope>NUCLEOTIDE SEQUENCE [LARGE SCALE GENOMIC DNA]</scope>
    <source>
        <strain evidence="2 3">S356</strain>
    </source>
</reference>
<evidence type="ECO:0000256" key="1">
    <source>
        <dbReference type="SAM" id="SignalP"/>
    </source>
</evidence>
<sequence>MKKLIFYLLLLALISCSNSPKELAGIWEVKSPFYKAIYSIEDQNDKMVGKILYYNDDTYIYRETGTKKDVFLHQLEKKGDLYIDAISGATISKKGITLKLIGKDTLEVTSYIRNNPLKEFWIKKTNYNEHY</sequence>
<protein>
    <recommendedName>
        <fullName evidence="4">Lipocalin-like domain-containing protein</fullName>
    </recommendedName>
</protein>